<keyword evidence="2" id="KW-1133">Transmembrane helix</keyword>
<name>E9SE93_RUMAL</name>
<dbReference type="Pfam" id="PF12158">
    <property type="entry name" value="DUF3592"/>
    <property type="match status" value="1"/>
</dbReference>
<keyword evidence="5" id="KW-1185">Reference proteome</keyword>
<gene>
    <name evidence="4" type="ORF">CUS_6003</name>
</gene>
<reference evidence="4 5" key="1">
    <citation type="submission" date="2011-02" db="EMBL/GenBank/DDBJ databases">
        <authorList>
            <person name="Nelson K.E."/>
            <person name="Sutton G."/>
            <person name="Torralba M."/>
            <person name="Durkin S."/>
            <person name="Harkins D."/>
            <person name="Montgomery R."/>
            <person name="Ziemer C."/>
            <person name="Klaassens E."/>
            <person name="Ocuiv P."/>
            <person name="Morrison M."/>
        </authorList>
    </citation>
    <scope>NUCLEOTIDE SEQUENCE [LARGE SCALE GENOMIC DNA]</scope>
    <source>
        <strain evidence="4 5">8</strain>
    </source>
</reference>
<protein>
    <recommendedName>
        <fullName evidence="3">DUF3592 domain-containing protein</fullName>
    </recommendedName>
</protein>
<organism evidence="4 5">
    <name type="scientific">Ruminococcus albus 8</name>
    <dbReference type="NCBI Taxonomy" id="246199"/>
    <lineage>
        <taxon>Bacteria</taxon>
        <taxon>Bacillati</taxon>
        <taxon>Bacillota</taxon>
        <taxon>Clostridia</taxon>
        <taxon>Eubacteriales</taxon>
        <taxon>Oscillospiraceae</taxon>
        <taxon>Ruminococcus</taxon>
    </lineage>
</organism>
<dbReference type="EMBL" id="ADKM02000095">
    <property type="protein sequence ID" value="EGC02348.1"/>
    <property type="molecule type" value="Genomic_DNA"/>
</dbReference>
<dbReference type="Proteomes" id="UP000004259">
    <property type="component" value="Unassembled WGS sequence"/>
</dbReference>
<feature type="compositionally biased region" description="Low complexity" evidence="1">
    <location>
        <begin position="248"/>
        <end position="285"/>
    </location>
</feature>
<dbReference type="AlphaFoldDB" id="E9SE93"/>
<feature type="transmembrane region" description="Helical" evidence="2">
    <location>
        <begin position="12"/>
        <end position="29"/>
    </location>
</feature>
<feature type="region of interest" description="Disordered" evidence="1">
    <location>
        <begin position="247"/>
        <end position="285"/>
    </location>
</feature>
<dbReference type="RefSeq" id="WP_002850990.1">
    <property type="nucleotide sequence ID" value="NZ_ADKM02000095.1"/>
</dbReference>
<dbReference type="OrthoDB" id="2085160at2"/>
<dbReference type="InterPro" id="IPR021994">
    <property type="entry name" value="DUF3592"/>
</dbReference>
<keyword evidence="2" id="KW-0812">Transmembrane</keyword>
<dbReference type="eggNOG" id="ENOG50329E7">
    <property type="taxonomic scope" value="Bacteria"/>
</dbReference>
<sequence length="285" mass="31491">MARVRKNSPVGMIVGGICFMLVAAIVFTMGQREKAMQKRCTEETSATITSVDRQTRSKKSGKHRHYYYVYKSGYIFDVGSTSYSGSTTLKSSPTIGESIAVYYNPNDPDENYTDNDKVDYASFFVPILFGVLGLMFFITGIKEGKEERSYGGNYRNSGIGGAVVGAALSDRNNNYNSYNNNNYYGRVNSYNSYDQNGFNGNNGYNGYNNQNGFGGNNGYNSYNNQNGFGGNNGYNGYNNQNGFGGNNGYNSYNNQNSFDGSNGYNNGYNNNYNGGYNDSDFNQLN</sequence>
<evidence type="ECO:0000256" key="1">
    <source>
        <dbReference type="SAM" id="MobiDB-lite"/>
    </source>
</evidence>
<accession>E9SE93</accession>
<proteinExistence type="predicted"/>
<evidence type="ECO:0000256" key="2">
    <source>
        <dbReference type="SAM" id="Phobius"/>
    </source>
</evidence>
<dbReference type="STRING" id="246199.CUS_6003"/>
<comment type="caution">
    <text evidence="4">The sequence shown here is derived from an EMBL/GenBank/DDBJ whole genome shotgun (WGS) entry which is preliminary data.</text>
</comment>
<feature type="transmembrane region" description="Helical" evidence="2">
    <location>
        <begin position="120"/>
        <end position="141"/>
    </location>
</feature>
<evidence type="ECO:0000259" key="3">
    <source>
        <dbReference type="Pfam" id="PF12158"/>
    </source>
</evidence>
<evidence type="ECO:0000313" key="5">
    <source>
        <dbReference type="Proteomes" id="UP000004259"/>
    </source>
</evidence>
<feature type="domain" description="DUF3592" evidence="3">
    <location>
        <begin position="44"/>
        <end position="114"/>
    </location>
</feature>
<keyword evidence="2" id="KW-0472">Membrane</keyword>
<evidence type="ECO:0000313" key="4">
    <source>
        <dbReference type="EMBL" id="EGC02348.1"/>
    </source>
</evidence>